<reference evidence="1 2" key="1">
    <citation type="journal article" date="2008" name="FEMS Yeast Res.">
        <title>Comparative genome analysis of a Saccharomyces cerevisiae wine strain.</title>
        <authorList>
            <person name="Borneman A.R."/>
            <person name="Forgan A.H."/>
            <person name="Pretorius I.S."/>
            <person name="Chambers P.J."/>
        </authorList>
    </citation>
    <scope>NUCLEOTIDE SEQUENCE [LARGE SCALE GENOMIC DNA]</scope>
    <source>
        <strain evidence="1 2">AWRI1631</strain>
    </source>
</reference>
<organism evidence="1 2">
    <name type="scientific">Saccharomyces cerevisiae (strain AWRI1631)</name>
    <name type="common">Baker's yeast</name>
    <dbReference type="NCBI Taxonomy" id="545124"/>
    <lineage>
        <taxon>Eukaryota</taxon>
        <taxon>Fungi</taxon>
        <taxon>Dikarya</taxon>
        <taxon>Ascomycota</taxon>
        <taxon>Saccharomycotina</taxon>
        <taxon>Saccharomycetes</taxon>
        <taxon>Saccharomycetales</taxon>
        <taxon>Saccharomycetaceae</taxon>
        <taxon>Saccharomyces</taxon>
    </lineage>
</organism>
<feature type="non-terminal residue" evidence="1">
    <location>
        <position position="200"/>
    </location>
</feature>
<dbReference type="EMBL" id="ABSV01001132">
    <property type="protein sequence ID" value="EDZ71674.1"/>
    <property type="molecule type" value="Genomic_DNA"/>
</dbReference>
<accession>B5VK70</accession>
<evidence type="ECO:0000313" key="1">
    <source>
        <dbReference type="EMBL" id="EDZ71674.1"/>
    </source>
</evidence>
<sequence length="200" mass="21734">MVYRTLGLFKSLYGPVDQLSSNCVRYSTSIPWDSLSKVRFILMGMTFAPVASTLDIAGVKVNSSIITVVDSSQIVSKTLNIESLDPPERMTSQLDSVSSEKAGRLILDTKSLTKCKRGGKPLVSAYWKERAMGSSLGDPKSKCAVVNELCHFGLSLKGTFDIFKSIDSIGKNLSFGIPPASSMTSSEISEASQKLFRDLF</sequence>
<dbReference type="AlphaFoldDB" id="B5VK70"/>
<comment type="caution">
    <text evidence="1">The sequence shown here is derived from an EMBL/GenBank/DDBJ whole genome shotgun (WGS) entry which is preliminary data.</text>
</comment>
<name>B5VK70_YEAS6</name>
<dbReference type="Proteomes" id="UP000008988">
    <property type="component" value="Unassembled WGS sequence"/>
</dbReference>
<proteinExistence type="predicted"/>
<gene>
    <name evidence="1" type="ORF">AWRI1631_81910</name>
</gene>
<protein>
    <submittedName>
        <fullName evidence="1">Uncharacterized protein</fullName>
    </submittedName>
</protein>
<evidence type="ECO:0000313" key="2">
    <source>
        <dbReference type="Proteomes" id="UP000008988"/>
    </source>
</evidence>